<dbReference type="RefSeq" id="WP_164056148.1">
    <property type="nucleotide sequence ID" value="NZ_CP048632.1"/>
</dbReference>
<dbReference type="Proteomes" id="UP000464865">
    <property type="component" value="Chromosome M15-11"/>
</dbReference>
<name>A0A7L5BDU4_9HYPH</name>
<dbReference type="AlphaFoldDB" id="A0A7L5BDU4"/>
<protein>
    <submittedName>
        <fullName evidence="1">Uncharacterized protein</fullName>
    </submittedName>
</protein>
<gene>
    <name evidence="1" type="ORF">G3A56_02495</name>
</gene>
<dbReference type="EMBL" id="CP048632">
    <property type="protein sequence ID" value="QIB37001.1"/>
    <property type="molecule type" value="Genomic_DNA"/>
</dbReference>
<accession>A0A7L5BDU4</accession>
<evidence type="ECO:0000313" key="1">
    <source>
        <dbReference type="EMBL" id="QIB37001.1"/>
    </source>
</evidence>
<sequence>MSDIAQFPDKECMFIGRDVDETTGKEIHILEHFKDGKRYRVGEYATIMDIITAMDEICGIDRPGGAS</sequence>
<evidence type="ECO:0000313" key="2">
    <source>
        <dbReference type="Proteomes" id="UP000464865"/>
    </source>
</evidence>
<organism evidence="1 2">
    <name type="scientific">Rhizobium oryzihabitans</name>
    <dbReference type="NCBI Taxonomy" id="2267833"/>
    <lineage>
        <taxon>Bacteria</taxon>
        <taxon>Pseudomonadati</taxon>
        <taxon>Pseudomonadota</taxon>
        <taxon>Alphaproteobacteria</taxon>
        <taxon>Hyphomicrobiales</taxon>
        <taxon>Rhizobiaceae</taxon>
        <taxon>Rhizobium/Agrobacterium group</taxon>
        <taxon>Rhizobium</taxon>
    </lineage>
</organism>
<keyword evidence="2" id="KW-1185">Reference proteome</keyword>
<dbReference type="KEGG" id="roy:G3A56_02495"/>
<reference evidence="1 2" key="1">
    <citation type="submission" date="2020-02" db="EMBL/GenBank/DDBJ databases">
        <title>Plant-Promoting Endophytic Bacterium Rhizobium oryzihabitans sp. nov., Isolated from the Root of Rice.</title>
        <authorList>
            <person name="zhao J."/>
            <person name="Zhang G."/>
        </authorList>
    </citation>
    <scope>NUCLEOTIDE SEQUENCE [LARGE SCALE GENOMIC DNA]</scope>
    <source>
        <strain evidence="1 2">M15</strain>
    </source>
</reference>
<proteinExistence type="predicted"/>